<feature type="region of interest" description="Disordered" evidence="1">
    <location>
        <begin position="111"/>
        <end position="130"/>
    </location>
</feature>
<keyword evidence="2" id="KW-0732">Signal</keyword>
<dbReference type="AlphaFoldDB" id="A0A8H6DLK2"/>
<name>A0A8H6DLK2_9HYPO</name>
<keyword evidence="4" id="KW-1185">Reference proteome</keyword>
<feature type="chain" id="PRO_5034937999" evidence="2">
    <location>
        <begin position="16"/>
        <end position="216"/>
    </location>
</feature>
<organism evidence="3 4">
    <name type="scientific">Fusarium mundagurra</name>
    <dbReference type="NCBI Taxonomy" id="1567541"/>
    <lineage>
        <taxon>Eukaryota</taxon>
        <taxon>Fungi</taxon>
        <taxon>Dikarya</taxon>
        <taxon>Ascomycota</taxon>
        <taxon>Pezizomycotina</taxon>
        <taxon>Sordariomycetes</taxon>
        <taxon>Hypocreomycetidae</taxon>
        <taxon>Hypocreales</taxon>
        <taxon>Nectriaceae</taxon>
        <taxon>Fusarium</taxon>
        <taxon>Fusarium fujikuroi species complex</taxon>
    </lineage>
</organism>
<dbReference type="OrthoDB" id="5409186at2759"/>
<proteinExistence type="predicted"/>
<sequence length="216" mass="22226">MQLLATLFLVGTASAHLSLVAGRSSAFLALRGVMERQVDSCELIRAPYTCERSCGPGFVECIDFPTCYNPGRGETCCSDGSYCPTGSYCTDGGCCPDGSSVEECGATATLSVIPPPAEKEPSTSTSPLEPTAIDKTTLEAEAEPTASEPSEAESVTATNALSPITTNATSTMAPTSNSIIATTSLAPHVPVSGGQRNAQFRVLSAIGGLVAFLMIM</sequence>
<evidence type="ECO:0000256" key="1">
    <source>
        <dbReference type="SAM" id="MobiDB-lite"/>
    </source>
</evidence>
<dbReference type="Proteomes" id="UP000544331">
    <property type="component" value="Unassembled WGS sequence"/>
</dbReference>
<gene>
    <name evidence="3" type="ORF">FMUND_3283</name>
</gene>
<accession>A0A8H6DLK2</accession>
<evidence type="ECO:0000313" key="4">
    <source>
        <dbReference type="Proteomes" id="UP000544331"/>
    </source>
</evidence>
<evidence type="ECO:0000256" key="2">
    <source>
        <dbReference type="SAM" id="SignalP"/>
    </source>
</evidence>
<reference evidence="3 4" key="1">
    <citation type="submission" date="2020-05" db="EMBL/GenBank/DDBJ databases">
        <title>Identification and distribution of gene clusters putatively required for synthesis of sphingolipid metabolism inhibitors in phylogenetically diverse species of the filamentous fungus Fusarium.</title>
        <authorList>
            <person name="Kim H.-S."/>
            <person name="Busman M."/>
            <person name="Brown D.W."/>
            <person name="Divon H."/>
            <person name="Uhlig S."/>
            <person name="Proctor R.H."/>
        </authorList>
    </citation>
    <scope>NUCLEOTIDE SEQUENCE [LARGE SCALE GENOMIC DNA]</scope>
    <source>
        <strain evidence="3 4">NRRL 66235</strain>
    </source>
</reference>
<feature type="signal peptide" evidence="2">
    <location>
        <begin position="1"/>
        <end position="15"/>
    </location>
</feature>
<evidence type="ECO:0000313" key="3">
    <source>
        <dbReference type="EMBL" id="KAF5722008.1"/>
    </source>
</evidence>
<protein>
    <submittedName>
        <fullName evidence="3">Prp 4</fullName>
    </submittedName>
</protein>
<dbReference type="EMBL" id="JAAOAN010000101">
    <property type="protein sequence ID" value="KAF5722008.1"/>
    <property type="molecule type" value="Genomic_DNA"/>
</dbReference>
<comment type="caution">
    <text evidence="3">The sequence shown here is derived from an EMBL/GenBank/DDBJ whole genome shotgun (WGS) entry which is preliminary data.</text>
</comment>